<feature type="domain" description="SIS" evidence="5">
    <location>
        <begin position="104"/>
        <end position="238"/>
    </location>
</feature>
<dbReference type="InterPro" id="IPR046348">
    <property type="entry name" value="SIS_dom_sf"/>
</dbReference>
<dbReference type="SUPFAM" id="SSF53697">
    <property type="entry name" value="SIS domain"/>
    <property type="match status" value="1"/>
</dbReference>
<gene>
    <name evidence="6" type="ORF">H9980_10655</name>
</gene>
<dbReference type="InterPro" id="IPR036388">
    <property type="entry name" value="WH-like_DNA-bd_sf"/>
</dbReference>
<keyword evidence="3" id="KW-0804">Transcription</keyword>
<dbReference type="Gene3D" id="1.10.10.10">
    <property type="entry name" value="Winged helix-like DNA-binding domain superfamily/Winged helix DNA-binding domain"/>
    <property type="match status" value="1"/>
</dbReference>
<dbReference type="PANTHER" id="PTHR30514:SF1">
    <property type="entry name" value="HTH-TYPE TRANSCRIPTIONAL REGULATOR HEXR-RELATED"/>
    <property type="match status" value="1"/>
</dbReference>
<dbReference type="EMBL" id="DXET01000236">
    <property type="protein sequence ID" value="HIX82412.1"/>
    <property type="molecule type" value="Genomic_DNA"/>
</dbReference>
<dbReference type="InterPro" id="IPR001347">
    <property type="entry name" value="SIS_dom"/>
</dbReference>
<evidence type="ECO:0000313" key="6">
    <source>
        <dbReference type="EMBL" id="HIX82412.1"/>
    </source>
</evidence>
<evidence type="ECO:0000259" key="5">
    <source>
        <dbReference type="PROSITE" id="PS51464"/>
    </source>
</evidence>
<dbReference type="PROSITE" id="PS51464">
    <property type="entry name" value="SIS"/>
    <property type="match status" value="1"/>
</dbReference>
<dbReference type="PANTHER" id="PTHR30514">
    <property type="entry name" value="GLUCOKINASE"/>
    <property type="match status" value="1"/>
</dbReference>
<reference evidence="6" key="1">
    <citation type="journal article" date="2021" name="PeerJ">
        <title>Extensive microbial diversity within the chicken gut microbiome revealed by metagenomics and culture.</title>
        <authorList>
            <person name="Gilroy R."/>
            <person name="Ravi A."/>
            <person name="Getino M."/>
            <person name="Pursley I."/>
            <person name="Horton D.L."/>
            <person name="Alikhan N.F."/>
            <person name="Baker D."/>
            <person name="Gharbi K."/>
            <person name="Hall N."/>
            <person name="Watson M."/>
            <person name="Adriaenssens E.M."/>
            <person name="Foster-Nyarko E."/>
            <person name="Jarju S."/>
            <person name="Secka A."/>
            <person name="Antonio M."/>
            <person name="Oren A."/>
            <person name="Chaudhuri R.R."/>
            <person name="La Ragione R."/>
            <person name="Hildebrand F."/>
            <person name="Pallen M.J."/>
        </authorList>
    </citation>
    <scope>NUCLEOTIDE SEQUENCE</scope>
    <source>
        <strain evidence="6">ChiGjej1B1-14440</strain>
    </source>
</reference>
<dbReference type="CDD" id="cd05013">
    <property type="entry name" value="SIS_RpiR"/>
    <property type="match status" value="1"/>
</dbReference>
<dbReference type="InterPro" id="IPR035472">
    <property type="entry name" value="RpiR-like_SIS"/>
</dbReference>
<dbReference type="GO" id="GO:0003677">
    <property type="term" value="F:DNA binding"/>
    <property type="evidence" value="ECO:0007669"/>
    <property type="project" value="UniProtKB-KW"/>
</dbReference>
<organism evidence="6 7">
    <name type="scientific">Candidatus Erysipelatoclostridium merdavium</name>
    <dbReference type="NCBI Taxonomy" id="2838566"/>
    <lineage>
        <taxon>Bacteria</taxon>
        <taxon>Bacillati</taxon>
        <taxon>Bacillota</taxon>
        <taxon>Erysipelotrichia</taxon>
        <taxon>Erysipelotrichales</taxon>
        <taxon>Erysipelotrichales incertae sedis</taxon>
    </lineage>
</organism>
<dbReference type="PROSITE" id="PS51071">
    <property type="entry name" value="HTH_RPIR"/>
    <property type="match status" value="1"/>
</dbReference>
<dbReference type="AlphaFoldDB" id="A0A9D1XMZ6"/>
<dbReference type="InterPro" id="IPR009057">
    <property type="entry name" value="Homeodomain-like_sf"/>
</dbReference>
<keyword evidence="1" id="KW-0805">Transcription regulation</keyword>
<dbReference type="Proteomes" id="UP000886724">
    <property type="component" value="Unassembled WGS sequence"/>
</dbReference>
<dbReference type="SUPFAM" id="SSF46689">
    <property type="entry name" value="Homeodomain-like"/>
    <property type="match status" value="1"/>
</dbReference>
<dbReference type="InterPro" id="IPR000281">
    <property type="entry name" value="HTH_RpiR"/>
</dbReference>
<sequence length="238" mass="26905">MFKAQQIKDLNDTELQVFEYIMNNSLIIPFLTIRELASVAQVSTTTILRFVKKMGYDSYNDFKYAYKMSMRDEKHFERDYDFSEVIDCLKKFDSDFYHDKFNEAMALIGNSENIIFLGVGNSGAVCHYGARRFTSSGKFAIAINDPYLKMSAISENSLLIVLSVSGETPEIIDMVTSSKQGSCKIVAITTSQSSTLAKLSDLTIPYYIKKIGTEIFDLTTQIPVIAIIENLTTMCFHK</sequence>
<proteinExistence type="predicted"/>
<keyword evidence="2" id="KW-0238">DNA-binding</keyword>
<dbReference type="GO" id="GO:0097367">
    <property type="term" value="F:carbohydrate derivative binding"/>
    <property type="evidence" value="ECO:0007669"/>
    <property type="project" value="InterPro"/>
</dbReference>
<dbReference type="Pfam" id="PF01380">
    <property type="entry name" value="SIS"/>
    <property type="match status" value="1"/>
</dbReference>
<comment type="caution">
    <text evidence="6">The sequence shown here is derived from an EMBL/GenBank/DDBJ whole genome shotgun (WGS) entry which is preliminary data.</text>
</comment>
<dbReference type="GO" id="GO:0003700">
    <property type="term" value="F:DNA-binding transcription factor activity"/>
    <property type="evidence" value="ECO:0007669"/>
    <property type="project" value="InterPro"/>
</dbReference>
<dbReference type="Pfam" id="PF01418">
    <property type="entry name" value="HTH_6"/>
    <property type="match status" value="1"/>
</dbReference>
<protein>
    <submittedName>
        <fullName evidence="6">MurR/RpiR family transcriptional regulator</fullName>
    </submittedName>
</protein>
<evidence type="ECO:0000259" key="4">
    <source>
        <dbReference type="PROSITE" id="PS51071"/>
    </source>
</evidence>
<accession>A0A9D1XMZ6</accession>
<evidence type="ECO:0000313" key="7">
    <source>
        <dbReference type="Proteomes" id="UP000886724"/>
    </source>
</evidence>
<dbReference type="GO" id="GO:1901135">
    <property type="term" value="P:carbohydrate derivative metabolic process"/>
    <property type="evidence" value="ECO:0007669"/>
    <property type="project" value="InterPro"/>
</dbReference>
<evidence type="ECO:0000256" key="2">
    <source>
        <dbReference type="ARBA" id="ARBA00023125"/>
    </source>
</evidence>
<dbReference type="InterPro" id="IPR047640">
    <property type="entry name" value="RpiR-like"/>
</dbReference>
<evidence type="ECO:0000256" key="1">
    <source>
        <dbReference type="ARBA" id="ARBA00023015"/>
    </source>
</evidence>
<name>A0A9D1XMZ6_9FIRM</name>
<feature type="domain" description="HTH rpiR-type" evidence="4">
    <location>
        <begin position="1"/>
        <end position="73"/>
    </location>
</feature>
<evidence type="ECO:0000256" key="3">
    <source>
        <dbReference type="ARBA" id="ARBA00023163"/>
    </source>
</evidence>
<reference evidence="6" key="2">
    <citation type="submission" date="2021-04" db="EMBL/GenBank/DDBJ databases">
        <authorList>
            <person name="Gilroy R."/>
        </authorList>
    </citation>
    <scope>NUCLEOTIDE SEQUENCE</scope>
    <source>
        <strain evidence="6">ChiGjej1B1-14440</strain>
    </source>
</reference>
<dbReference type="Gene3D" id="3.40.50.10490">
    <property type="entry name" value="Glucose-6-phosphate isomerase like protein, domain 1"/>
    <property type="match status" value="1"/>
</dbReference>